<feature type="region of interest" description="Disordered" evidence="9">
    <location>
        <begin position="32"/>
        <end position="51"/>
    </location>
</feature>
<feature type="region of interest" description="Disordered" evidence="9">
    <location>
        <begin position="1"/>
        <end position="23"/>
    </location>
</feature>
<dbReference type="NCBIfam" id="TIGR03025">
    <property type="entry name" value="EPS_sugtrans"/>
    <property type="match status" value="1"/>
</dbReference>
<gene>
    <name evidence="12" type="primary">wcaJ_1</name>
    <name evidence="12" type="ORF">FF011L_18240</name>
</gene>
<feature type="transmembrane region" description="Helical" evidence="10">
    <location>
        <begin position="100"/>
        <end position="122"/>
    </location>
</feature>
<dbReference type="KEGG" id="rml:FF011L_18240"/>
<protein>
    <submittedName>
        <fullName evidence="12">UDP-glucose:undecaprenyl-phosphate glucose-1-phosphate transferase</fullName>
        <ecNumber evidence="12">2.7.8.31</ecNumber>
    </submittedName>
</protein>
<keyword evidence="5 12" id="KW-0808">Transferase</keyword>
<dbReference type="GO" id="GO:0000271">
    <property type="term" value="P:polysaccharide biosynthetic process"/>
    <property type="evidence" value="ECO:0007669"/>
    <property type="project" value="InterPro"/>
</dbReference>
<dbReference type="Pfam" id="PF02397">
    <property type="entry name" value="Bac_transf"/>
    <property type="match status" value="1"/>
</dbReference>
<comment type="subcellular location">
    <subcellularLocation>
        <location evidence="2">Cell membrane</location>
    </subcellularLocation>
    <subcellularLocation>
        <location evidence="1">Membrane</location>
        <topology evidence="1">Multi-pass membrane protein</topology>
    </subcellularLocation>
</comment>
<accession>A0A517MDV7</accession>
<dbReference type="InterPro" id="IPR017472">
    <property type="entry name" value="Undecaprenyl-P_galact_Ptfrase"/>
</dbReference>
<dbReference type="Proteomes" id="UP000320672">
    <property type="component" value="Chromosome"/>
</dbReference>
<dbReference type="EMBL" id="CP036262">
    <property type="protein sequence ID" value="QDS93069.1"/>
    <property type="molecule type" value="Genomic_DNA"/>
</dbReference>
<evidence type="ECO:0000259" key="11">
    <source>
        <dbReference type="Pfam" id="PF02397"/>
    </source>
</evidence>
<evidence type="ECO:0000256" key="7">
    <source>
        <dbReference type="ARBA" id="ARBA00022989"/>
    </source>
</evidence>
<evidence type="ECO:0000256" key="3">
    <source>
        <dbReference type="ARBA" id="ARBA00006464"/>
    </source>
</evidence>
<dbReference type="PANTHER" id="PTHR30576">
    <property type="entry name" value="COLANIC BIOSYNTHESIS UDP-GLUCOSE LIPID CARRIER TRANSFERASE"/>
    <property type="match status" value="1"/>
</dbReference>
<feature type="compositionally biased region" description="Polar residues" evidence="9">
    <location>
        <begin position="1"/>
        <end position="13"/>
    </location>
</feature>
<feature type="transmembrane region" description="Helical" evidence="10">
    <location>
        <begin position="66"/>
        <end position="88"/>
    </location>
</feature>
<dbReference type="PANTHER" id="PTHR30576:SF4">
    <property type="entry name" value="UNDECAPRENYL-PHOSPHATE GALACTOSE PHOSPHOTRANSFERASE"/>
    <property type="match status" value="1"/>
</dbReference>
<keyword evidence="4" id="KW-1003">Cell membrane</keyword>
<proteinExistence type="inferred from homology"/>
<evidence type="ECO:0000256" key="8">
    <source>
        <dbReference type="ARBA" id="ARBA00023136"/>
    </source>
</evidence>
<evidence type="ECO:0000256" key="2">
    <source>
        <dbReference type="ARBA" id="ARBA00004236"/>
    </source>
</evidence>
<evidence type="ECO:0000256" key="1">
    <source>
        <dbReference type="ARBA" id="ARBA00004141"/>
    </source>
</evidence>
<reference evidence="12 13" key="1">
    <citation type="submission" date="2019-02" db="EMBL/GenBank/DDBJ databases">
        <title>Deep-cultivation of Planctomycetes and their phenomic and genomic characterization uncovers novel biology.</title>
        <authorList>
            <person name="Wiegand S."/>
            <person name="Jogler M."/>
            <person name="Boedeker C."/>
            <person name="Pinto D."/>
            <person name="Vollmers J."/>
            <person name="Rivas-Marin E."/>
            <person name="Kohn T."/>
            <person name="Peeters S.H."/>
            <person name="Heuer A."/>
            <person name="Rast P."/>
            <person name="Oberbeckmann S."/>
            <person name="Bunk B."/>
            <person name="Jeske O."/>
            <person name="Meyerdierks A."/>
            <person name="Storesund J.E."/>
            <person name="Kallscheuer N."/>
            <person name="Luecker S."/>
            <person name="Lage O.M."/>
            <person name="Pohl T."/>
            <person name="Merkel B.J."/>
            <person name="Hornburger P."/>
            <person name="Mueller R.-W."/>
            <person name="Bruemmer F."/>
            <person name="Labrenz M."/>
            <person name="Spormann A.M."/>
            <person name="Op den Camp H."/>
            <person name="Overmann J."/>
            <person name="Amann R."/>
            <person name="Jetten M.S.M."/>
            <person name="Mascher T."/>
            <person name="Medema M.H."/>
            <person name="Devos D.P."/>
            <person name="Kaster A.-K."/>
            <person name="Ovreas L."/>
            <person name="Rohde M."/>
            <person name="Galperin M.Y."/>
            <person name="Jogler C."/>
        </authorList>
    </citation>
    <scope>NUCLEOTIDE SEQUENCE [LARGE SCALE GENOMIC DNA]</scope>
    <source>
        <strain evidence="12 13">FF011L</strain>
    </source>
</reference>
<keyword evidence="6 10" id="KW-0812">Transmembrane</keyword>
<feature type="transmembrane region" description="Helical" evidence="10">
    <location>
        <begin position="329"/>
        <end position="353"/>
    </location>
</feature>
<feature type="transmembrane region" description="Helical" evidence="10">
    <location>
        <begin position="159"/>
        <end position="181"/>
    </location>
</feature>
<evidence type="ECO:0000313" key="13">
    <source>
        <dbReference type="Proteomes" id="UP000320672"/>
    </source>
</evidence>
<dbReference type="GO" id="GO:0089702">
    <property type="term" value="F:undecaprenyl-phosphate glucose phosphotransferase activity"/>
    <property type="evidence" value="ECO:0007669"/>
    <property type="project" value="UniProtKB-EC"/>
</dbReference>
<organism evidence="12 13">
    <name type="scientific">Roseimaritima multifibrata</name>
    <dbReference type="NCBI Taxonomy" id="1930274"/>
    <lineage>
        <taxon>Bacteria</taxon>
        <taxon>Pseudomonadati</taxon>
        <taxon>Planctomycetota</taxon>
        <taxon>Planctomycetia</taxon>
        <taxon>Pirellulales</taxon>
        <taxon>Pirellulaceae</taxon>
        <taxon>Roseimaritima</taxon>
    </lineage>
</organism>
<keyword evidence="8 10" id="KW-0472">Membrane</keyword>
<dbReference type="InterPro" id="IPR017475">
    <property type="entry name" value="EPS_sugar_tfrase"/>
</dbReference>
<evidence type="ECO:0000256" key="5">
    <source>
        <dbReference type="ARBA" id="ARBA00022679"/>
    </source>
</evidence>
<feature type="domain" description="Bacterial sugar transferase" evidence="11">
    <location>
        <begin position="327"/>
        <end position="519"/>
    </location>
</feature>
<keyword evidence="7 10" id="KW-1133">Transmembrane helix</keyword>
<evidence type="ECO:0000256" key="10">
    <source>
        <dbReference type="SAM" id="Phobius"/>
    </source>
</evidence>
<feature type="transmembrane region" description="Helical" evidence="10">
    <location>
        <begin position="134"/>
        <end position="153"/>
    </location>
</feature>
<dbReference type="EC" id="2.7.8.31" evidence="12"/>
<name>A0A517MDV7_9BACT</name>
<evidence type="ECO:0000256" key="4">
    <source>
        <dbReference type="ARBA" id="ARBA00022475"/>
    </source>
</evidence>
<evidence type="ECO:0000313" key="12">
    <source>
        <dbReference type="EMBL" id="QDS93069.1"/>
    </source>
</evidence>
<evidence type="ECO:0000256" key="6">
    <source>
        <dbReference type="ARBA" id="ARBA00022692"/>
    </source>
</evidence>
<dbReference type="AlphaFoldDB" id="A0A517MDV7"/>
<dbReference type="GO" id="GO:0005886">
    <property type="term" value="C:plasma membrane"/>
    <property type="evidence" value="ECO:0007669"/>
    <property type="project" value="UniProtKB-SubCell"/>
</dbReference>
<dbReference type="Pfam" id="PF13727">
    <property type="entry name" value="CoA_binding_3"/>
    <property type="match status" value="1"/>
</dbReference>
<dbReference type="InterPro" id="IPR003362">
    <property type="entry name" value="Bact_transf"/>
</dbReference>
<comment type="similarity">
    <text evidence="3">Belongs to the bacterial sugar transferase family.</text>
</comment>
<keyword evidence="13" id="KW-1185">Reference proteome</keyword>
<dbReference type="NCBIfam" id="TIGR03022">
    <property type="entry name" value="WbaP_sugtrans"/>
    <property type="match status" value="1"/>
</dbReference>
<sequence length="524" mass="59309">MHPGNNPSESPVQSAPCAAGIPSSVVPAPHHLETPPARLNSPALSADTDDRGPMQQRYWAQVLRTAGPLMFADMLAVSIGFAIFYSLSDWFGSAPVNHGFLFWAIAVGLQWVCFVAAGLYPAAGTHPAVELRQLTLTWAAIGMVTVTFSLFHGQPDSPYPYLAAGTYFCAMLLSPTLRTFLRAWARRYDWWGYPTLLIGDGQLADQVDSIFASGGARGLRLLGRFDDTHRYWQEPNETRLEWLGNLEDVIRHAKQKGVYWLVIAMPDRTDAQSLAWIQFFRQRFRHVVLIHTRHELPCLWTRPLDCGGLSAVKVEERLMMPEQQFIKRVLDLAMVVVCSPFLIPLLATLAILVRISSGSPVLYQNTRIGRDGQPFGAWKFRTMVPDAEKILAQYLESNAEAAAEYEKNHKLKIDPRITFLGKFLRKTSLDELPQIWNVITGDMSIVGPRPIQTAEIVKYGDTYDHYLRVRPGITGMWQINGRNDTTYEERLMYDRFYVLNWSPWLDLYILARTIKSVLKCEGAY</sequence>
<evidence type="ECO:0000256" key="9">
    <source>
        <dbReference type="SAM" id="MobiDB-lite"/>
    </source>
</evidence>